<protein>
    <submittedName>
        <fullName evidence="1">Uncharacterized protein</fullName>
    </submittedName>
</protein>
<comment type="caution">
    <text evidence="1">The sequence shown here is derived from an EMBL/GenBank/DDBJ whole genome shotgun (WGS) entry which is preliminary data.</text>
</comment>
<accession>A0A2U1KCK5</accession>
<dbReference type="AlphaFoldDB" id="A0A2U1KCK5"/>
<name>A0A2U1KCK5_ARTAN</name>
<organism evidence="1 2">
    <name type="scientific">Artemisia annua</name>
    <name type="common">Sweet wormwood</name>
    <dbReference type="NCBI Taxonomy" id="35608"/>
    <lineage>
        <taxon>Eukaryota</taxon>
        <taxon>Viridiplantae</taxon>
        <taxon>Streptophyta</taxon>
        <taxon>Embryophyta</taxon>
        <taxon>Tracheophyta</taxon>
        <taxon>Spermatophyta</taxon>
        <taxon>Magnoliopsida</taxon>
        <taxon>eudicotyledons</taxon>
        <taxon>Gunneridae</taxon>
        <taxon>Pentapetalae</taxon>
        <taxon>asterids</taxon>
        <taxon>campanulids</taxon>
        <taxon>Asterales</taxon>
        <taxon>Asteraceae</taxon>
        <taxon>Asteroideae</taxon>
        <taxon>Anthemideae</taxon>
        <taxon>Artemisiinae</taxon>
        <taxon>Artemisia</taxon>
    </lineage>
</organism>
<evidence type="ECO:0000313" key="1">
    <source>
        <dbReference type="EMBL" id="PWA34507.1"/>
    </source>
</evidence>
<dbReference type="EMBL" id="PKPP01022410">
    <property type="protein sequence ID" value="PWA34507.1"/>
    <property type="molecule type" value="Genomic_DNA"/>
</dbReference>
<proteinExistence type="predicted"/>
<keyword evidence="2" id="KW-1185">Reference proteome</keyword>
<reference evidence="1 2" key="1">
    <citation type="journal article" date="2018" name="Mol. Plant">
        <title>The genome of Artemisia annua provides insight into the evolution of Asteraceae family and artemisinin biosynthesis.</title>
        <authorList>
            <person name="Shen Q."/>
            <person name="Zhang L."/>
            <person name="Liao Z."/>
            <person name="Wang S."/>
            <person name="Yan T."/>
            <person name="Shi P."/>
            <person name="Liu M."/>
            <person name="Fu X."/>
            <person name="Pan Q."/>
            <person name="Wang Y."/>
            <person name="Lv Z."/>
            <person name="Lu X."/>
            <person name="Zhang F."/>
            <person name="Jiang W."/>
            <person name="Ma Y."/>
            <person name="Chen M."/>
            <person name="Hao X."/>
            <person name="Li L."/>
            <person name="Tang Y."/>
            <person name="Lv G."/>
            <person name="Zhou Y."/>
            <person name="Sun X."/>
            <person name="Brodelius P.E."/>
            <person name="Rose J.K.C."/>
            <person name="Tang K."/>
        </authorList>
    </citation>
    <scope>NUCLEOTIDE SEQUENCE [LARGE SCALE GENOMIC DNA]</scope>
    <source>
        <strain evidence="2">cv. Huhao1</strain>
        <tissue evidence="1">Leaf</tissue>
    </source>
</reference>
<evidence type="ECO:0000313" key="2">
    <source>
        <dbReference type="Proteomes" id="UP000245207"/>
    </source>
</evidence>
<sequence length="100" mass="11339">MVQNHSTDELIMVLVGVIFGSNDQITTLPSSTVDCFKNVDELLFVLHFLVDLVVFTSTKINHDMFVPEEEHDSRWVESSNIVLKSGTPVMSTKYMTTKFL</sequence>
<gene>
    <name evidence="1" type="ORF">CTI12_AA618410</name>
</gene>
<dbReference type="Proteomes" id="UP000245207">
    <property type="component" value="Unassembled WGS sequence"/>
</dbReference>